<proteinExistence type="inferred from homology"/>
<evidence type="ECO:0000256" key="6">
    <source>
        <dbReference type="PIRSR" id="PIRSR002419-1"/>
    </source>
</evidence>
<feature type="transmembrane region" description="Helical" evidence="7">
    <location>
        <begin position="58"/>
        <end position="80"/>
    </location>
</feature>
<dbReference type="GeneID" id="114599098"/>
<dbReference type="RefSeq" id="XP_028589554.1">
    <property type="nucleotide sequence ID" value="XM_028733721.1"/>
</dbReference>
<keyword evidence="4 7" id="KW-1133">Transmembrane helix</keyword>
<dbReference type="AlphaFoldDB" id="A0A670I8V5"/>
<dbReference type="Pfam" id="PF00335">
    <property type="entry name" value="Tetraspanin"/>
    <property type="match status" value="1"/>
</dbReference>
<protein>
    <recommendedName>
        <fullName evidence="7">Tetraspanin</fullName>
    </recommendedName>
</protein>
<dbReference type="GO" id="GO:0042130">
    <property type="term" value="P:negative regulation of T cell proliferation"/>
    <property type="evidence" value="ECO:0007669"/>
    <property type="project" value="Ensembl"/>
</dbReference>
<reference evidence="8 9" key="1">
    <citation type="journal article" date="2019" name="Proc. Natl. Acad. Sci. U.S.A.">
        <title>Regulatory changes in pterin and carotenoid genes underlie balanced color polymorphisms in the wall lizard.</title>
        <authorList>
            <person name="Andrade P."/>
            <person name="Pinho C."/>
            <person name="Perez I de Lanuza G."/>
            <person name="Afonso S."/>
            <person name="Brejcha J."/>
            <person name="Rubin C.J."/>
            <person name="Wallerman O."/>
            <person name="Pereira P."/>
            <person name="Sabatino S.J."/>
            <person name="Bellati A."/>
            <person name="Pellitteri-Rosa D."/>
            <person name="Bosakova Z."/>
            <person name="Bunikis I."/>
            <person name="Carretero M.A."/>
            <person name="Feiner N."/>
            <person name="Marsik P."/>
            <person name="Pauperio F."/>
            <person name="Salvi D."/>
            <person name="Soler L."/>
            <person name="While G.M."/>
            <person name="Uller T."/>
            <person name="Font E."/>
            <person name="Andersson L."/>
            <person name="Carneiro M."/>
        </authorList>
    </citation>
    <scope>NUCLEOTIDE SEQUENCE</scope>
</reference>
<feature type="transmembrane region" description="Helical" evidence="7">
    <location>
        <begin position="92"/>
        <end position="115"/>
    </location>
</feature>
<gene>
    <name evidence="8" type="primary">TSPAN32</name>
</gene>
<keyword evidence="6" id="KW-1015">Disulfide bond</keyword>
<dbReference type="RefSeq" id="XP_028589518.1">
    <property type="nucleotide sequence ID" value="XM_028733685.1"/>
</dbReference>
<dbReference type="OMA" id="WAFCTSI"/>
<dbReference type="OrthoDB" id="9886271at2759"/>
<dbReference type="Gene3D" id="1.10.1450.10">
    <property type="entry name" value="Tetraspanin"/>
    <property type="match status" value="1"/>
</dbReference>
<dbReference type="InterPro" id="IPR018499">
    <property type="entry name" value="Tetraspanin/Peripherin"/>
</dbReference>
<evidence type="ECO:0000313" key="9">
    <source>
        <dbReference type="Proteomes" id="UP000472272"/>
    </source>
</evidence>
<keyword evidence="3 7" id="KW-0812">Transmembrane</keyword>
<dbReference type="GO" id="GO:0009986">
    <property type="term" value="C:cell surface"/>
    <property type="evidence" value="ECO:0007669"/>
    <property type="project" value="Ensembl"/>
</dbReference>
<dbReference type="KEGG" id="pmua:114599098"/>
<feature type="disulfide bond" evidence="6">
    <location>
        <begin position="157"/>
        <end position="186"/>
    </location>
</feature>
<dbReference type="RefSeq" id="XP_028589527.1">
    <property type="nucleotide sequence ID" value="XM_028733694.1"/>
</dbReference>
<keyword evidence="5 7" id="KW-0472">Membrane</keyword>
<dbReference type="PIRSF" id="PIRSF002419">
    <property type="entry name" value="Tetraspanin"/>
    <property type="match status" value="1"/>
</dbReference>
<sequence>MGQRYRVRAVKCQLLVASFFVMVLGVSLTILTIITYYGKHFTVISEVSLETNLYKRTLLHRGVFFAGICLSILLIIAALLSVVATVRELESAMAAVFFCFGVVFCASVKATYWSITNGIVAEDAMMDVYDIVYEDVRSNSSNTRRQELHTIHKTFLCCGKKLPFGEASRIEKEMCQSEAVGTEKDCLEEIQNFLKKHMTFVSVLMTITIFFMVYGMSLTLFLWYAIHFKKSLDRKGKYTLPKQ</sequence>
<dbReference type="GO" id="GO:0050688">
    <property type="term" value="P:regulation of defense response to virus"/>
    <property type="evidence" value="ECO:0007669"/>
    <property type="project" value="Ensembl"/>
</dbReference>
<evidence type="ECO:0000256" key="3">
    <source>
        <dbReference type="ARBA" id="ARBA00022692"/>
    </source>
</evidence>
<reference evidence="8" key="3">
    <citation type="submission" date="2025-09" db="UniProtKB">
        <authorList>
            <consortium name="Ensembl"/>
        </authorList>
    </citation>
    <scope>IDENTIFICATION</scope>
</reference>
<dbReference type="GO" id="GO:0042098">
    <property type="term" value="P:T cell proliferation"/>
    <property type="evidence" value="ECO:0007669"/>
    <property type="project" value="Ensembl"/>
</dbReference>
<dbReference type="GeneTree" id="ENSGT00390000003287"/>
<dbReference type="RefSeq" id="XP_028589533.1">
    <property type="nucleotide sequence ID" value="XM_028733700.1"/>
</dbReference>
<dbReference type="CTD" id="10077"/>
<keyword evidence="9" id="KW-1185">Reference proteome</keyword>
<dbReference type="GO" id="GO:0070527">
    <property type="term" value="P:platelet aggregation"/>
    <property type="evidence" value="ECO:0007669"/>
    <property type="project" value="Ensembl"/>
</dbReference>
<feature type="transmembrane region" description="Helical" evidence="7">
    <location>
        <begin position="200"/>
        <end position="226"/>
    </location>
</feature>
<comment type="subcellular location">
    <subcellularLocation>
        <location evidence="1 7">Membrane</location>
        <topology evidence="1 7">Multi-pass membrane protein</topology>
    </subcellularLocation>
</comment>
<dbReference type="GO" id="GO:0030886">
    <property type="term" value="P:negative regulation of myeloid dendritic cell activation"/>
    <property type="evidence" value="ECO:0007669"/>
    <property type="project" value="Ensembl"/>
</dbReference>
<comment type="similarity">
    <text evidence="2 7">Belongs to the tetraspanin (TM4SF) family.</text>
</comment>
<dbReference type="GO" id="GO:0007229">
    <property type="term" value="P:integrin-mediated signaling pathway"/>
    <property type="evidence" value="ECO:0007669"/>
    <property type="project" value="Ensembl"/>
</dbReference>
<evidence type="ECO:0000256" key="2">
    <source>
        <dbReference type="ARBA" id="ARBA00006840"/>
    </source>
</evidence>
<dbReference type="GO" id="GO:0007010">
    <property type="term" value="P:cytoskeleton organization"/>
    <property type="evidence" value="ECO:0007669"/>
    <property type="project" value="Ensembl"/>
</dbReference>
<accession>A0A670I8V5</accession>
<dbReference type="Ensembl" id="ENSPMRT00000008802.1">
    <property type="protein sequence ID" value="ENSPMRP00000008235.1"/>
    <property type="gene ID" value="ENSPMRG00000005573.1"/>
</dbReference>
<name>A0A670I8V5_PODMU</name>
<evidence type="ECO:0000256" key="7">
    <source>
        <dbReference type="RuleBase" id="RU361218"/>
    </source>
</evidence>
<dbReference type="InterPro" id="IPR000301">
    <property type="entry name" value="Tetraspanin_animals"/>
</dbReference>
<evidence type="ECO:0000256" key="5">
    <source>
        <dbReference type="ARBA" id="ARBA00023136"/>
    </source>
</evidence>
<dbReference type="InterPro" id="IPR008952">
    <property type="entry name" value="Tetraspanin_EC2_sf"/>
</dbReference>
<reference evidence="8" key="2">
    <citation type="submission" date="2025-08" db="UniProtKB">
        <authorList>
            <consortium name="Ensembl"/>
        </authorList>
    </citation>
    <scope>IDENTIFICATION</scope>
</reference>
<evidence type="ECO:0000256" key="1">
    <source>
        <dbReference type="ARBA" id="ARBA00004141"/>
    </source>
</evidence>
<evidence type="ECO:0000313" key="8">
    <source>
        <dbReference type="Ensembl" id="ENSPMRP00000008235.1"/>
    </source>
</evidence>
<feature type="transmembrane region" description="Helical" evidence="7">
    <location>
        <begin position="12"/>
        <end position="38"/>
    </location>
</feature>
<evidence type="ECO:0000256" key="4">
    <source>
        <dbReference type="ARBA" id="ARBA00022989"/>
    </source>
</evidence>
<feature type="disulfide bond" evidence="6">
    <location>
        <begin position="158"/>
        <end position="175"/>
    </location>
</feature>
<dbReference type="SUPFAM" id="SSF48652">
    <property type="entry name" value="Tetraspanin"/>
    <property type="match status" value="1"/>
</dbReference>
<dbReference type="GO" id="GO:0070442">
    <property type="term" value="C:integrin alphaIIb-beta3 complex"/>
    <property type="evidence" value="ECO:0007669"/>
    <property type="project" value="Ensembl"/>
</dbReference>
<dbReference type="GO" id="GO:0042832">
    <property type="term" value="P:defense response to protozoan"/>
    <property type="evidence" value="ECO:0007669"/>
    <property type="project" value="Ensembl"/>
</dbReference>
<organism evidence="8 9">
    <name type="scientific">Podarcis muralis</name>
    <name type="common">Wall lizard</name>
    <name type="synonym">Lacerta muralis</name>
    <dbReference type="NCBI Taxonomy" id="64176"/>
    <lineage>
        <taxon>Eukaryota</taxon>
        <taxon>Metazoa</taxon>
        <taxon>Chordata</taxon>
        <taxon>Craniata</taxon>
        <taxon>Vertebrata</taxon>
        <taxon>Euteleostomi</taxon>
        <taxon>Lepidosauria</taxon>
        <taxon>Squamata</taxon>
        <taxon>Bifurcata</taxon>
        <taxon>Unidentata</taxon>
        <taxon>Episquamata</taxon>
        <taxon>Laterata</taxon>
        <taxon>Lacertibaenia</taxon>
        <taxon>Lacertidae</taxon>
        <taxon>Podarcis</taxon>
    </lineage>
</organism>
<dbReference type="Proteomes" id="UP000472272">
    <property type="component" value="Chromosome 1"/>
</dbReference>
<dbReference type="RefSeq" id="XP_028589544.1">
    <property type="nucleotide sequence ID" value="XM_028733711.1"/>
</dbReference>